<evidence type="ECO:0000259" key="2">
    <source>
        <dbReference type="PROSITE" id="PS50106"/>
    </source>
</evidence>
<dbReference type="GO" id="GO:0051020">
    <property type="term" value="F:GTPase binding"/>
    <property type="evidence" value="ECO:0007669"/>
    <property type="project" value="TreeGrafter"/>
</dbReference>
<feature type="domain" description="Dilute" evidence="3">
    <location>
        <begin position="279"/>
        <end position="588"/>
    </location>
</feature>
<dbReference type="Ensembl" id="ENSLACT00000008148.1">
    <property type="protein sequence ID" value="ENSLACP00000008082.1"/>
    <property type="gene ID" value="ENSLACG00000007154.1"/>
</dbReference>
<dbReference type="CDD" id="cd22733">
    <property type="entry name" value="FHA_RADIL"/>
    <property type="match status" value="1"/>
</dbReference>
<dbReference type="EMBL" id="AFYH01216110">
    <property type="status" value="NOT_ANNOTATED_CDS"/>
    <property type="molecule type" value="Genomic_DNA"/>
</dbReference>
<dbReference type="GO" id="GO:0005874">
    <property type="term" value="C:microtubule"/>
    <property type="evidence" value="ECO:0007669"/>
    <property type="project" value="TreeGrafter"/>
</dbReference>
<keyword evidence="5" id="KW-1185">Reference proteome</keyword>
<dbReference type="EMBL" id="AFYH01216108">
    <property type="status" value="NOT_ANNOTATED_CDS"/>
    <property type="molecule type" value="Genomic_DNA"/>
</dbReference>
<dbReference type="InterPro" id="IPR001478">
    <property type="entry name" value="PDZ"/>
</dbReference>
<dbReference type="EMBL" id="AFYH01216113">
    <property type="status" value="NOT_ANNOTATED_CDS"/>
    <property type="molecule type" value="Genomic_DNA"/>
</dbReference>
<dbReference type="PROSITE" id="PS50106">
    <property type="entry name" value="PDZ"/>
    <property type="match status" value="1"/>
</dbReference>
<evidence type="ECO:0000256" key="1">
    <source>
        <dbReference type="SAM" id="MobiDB-lite"/>
    </source>
</evidence>
<organism evidence="4 5">
    <name type="scientific">Latimeria chalumnae</name>
    <name type="common">Coelacanth</name>
    <dbReference type="NCBI Taxonomy" id="7897"/>
    <lineage>
        <taxon>Eukaryota</taxon>
        <taxon>Metazoa</taxon>
        <taxon>Chordata</taxon>
        <taxon>Craniata</taxon>
        <taxon>Vertebrata</taxon>
        <taxon>Euteleostomi</taxon>
        <taxon>Coelacanthiformes</taxon>
        <taxon>Coelacanthidae</taxon>
        <taxon>Latimeria</taxon>
    </lineage>
</organism>
<dbReference type="SMART" id="SM01132">
    <property type="entry name" value="DIL"/>
    <property type="match status" value="1"/>
</dbReference>
<dbReference type="AlphaFoldDB" id="H3AEL1"/>
<dbReference type="EMBL" id="AFYH01216107">
    <property type="status" value="NOT_ANNOTATED_CDS"/>
    <property type="molecule type" value="Genomic_DNA"/>
</dbReference>
<dbReference type="EMBL" id="AFYH01216112">
    <property type="status" value="NOT_ANNOTATED_CDS"/>
    <property type="molecule type" value="Genomic_DNA"/>
</dbReference>
<gene>
    <name evidence="4" type="primary">RADIL</name>
</gene>
<name>H3AEL1_LATCH</name>
<dbReference type="PROSITE" id="PS51126">
    <property type="entry name" value="DILUTE"/>
    <property type="match status" value="1"/>
</dbReference>
<dbReference type="OMA" id="HCTIRRQ"/>
<dbReference type="FunCoup" id="H3AEL1">
    <property type="interactions" value="397"/>
</dbReference>
<accession>H3AEL1</accession>
<dbReference type="PANTHER" id="PTHR16027">
    <property type="entry name" value="DILUTE DOMAIN-CONTAINING PROTEIN YPR089W"/>
    <property type="match status" value="1"/>
</dbReference>
<dbReference type="CDD" id="cd06690">
    <property type="entry name" value="PDZ_Radil-like"/>
    <property type="match status" value="1"/>
</dbReference>
<reference evidence="4" key="2">
    <citation type="submission" date="2025-08" db="UniProtKB">
        <authorList>
            <consortium name="Ensembl"/>
        </authorList>
    </citation>
    <scope>IDENTIFICATION</scope>
</reference>
<dbReference type="GO" id="GO:0001755">
    <property type="term" value="P:neural crest cell migration"/>
    <property type="evidence" value="ECO:0007669"/>
    <property type="project" value="TreeGrafter"/>
</dbReference>
<reference evidence="5" key="1">
    <citation type="submission" date="2011-08" db="EMBL/GenBank/DDBJ databases">
        <title>The draft genome of Latimeria chalumnae.</title>
        <authorList>
            <person name="Di Palma F."/>
            <person name="Alfoldi J."/>
            <person name="Johnson J."/>
            <person name="Berlin A."/>
            <person name="Gnerre S."/>
            <person name="Jaffe D."/>
            <person name="MacCallum I."/>
            <person name="Young S."/>
            <person name="Walker B.J."/>
            <person name="Lander E."/>
            <person name="Lindblad-Toh K."/>
        </authorList>
    </citation>
    <scope>NUCLEOTIDE SEQUENCE [LARGE SCALE GENOMIC DNA]</scope>
    <source>
        <strain evidence="5">Wild caught</strain>
    </source>
</reference>
<dbReference type="InterPro" id="IPR037983">
    <property type="entry name" value="CBD_Rasip1/Radil"/>
</dbReference>
<sequence length="850" mass="95261">GINAQARKLQRNRAKGAITFVSSNHRGSGSSSLRRTLSETSLHHLGSVQGSSREREEKGGSIKRSLYQSPHLLLLQGYSQQSDCLVYLLNREQHIAGRETPSTKPNITLSAPDTLPLHCKIRKVKLLNKYTRNREEKLVLETAPGAHVSVNFSKVERATLLHHGDLLSFGAQYIFLFKDPMCGKVLPSQTLFNLKNLGQALGSEAMRKEQATPTCITTPRRKLQLEYEQAFEDTLLDKILTLIEPGGDDCKLTPAFLLCLCIQHSATSFESGEFGKILLKIVKRIQSIVWDKTKELAEKQAQHQDQESLSHLSITDLIPDLQHILFWMSNSIELLYFIQQKTPEYIQGIEDIDIQGSKESLLSSTISANEEAMTVLEEVIMYTFQQCVYYITKSLYVALPALLESNPFLIDNNDSCQQTPPEPVRRVQLIYQIALDLLQQYEVHPEIASQMFAYLFFFSNVSLFNQLMDKGPWQGCFLSSRGEQMKAAFQLLFDWVQNVELGPLAEEFFQKLSSAMNLIAMPASQLLQMSWWLLRLEFPALNPAQLHHILSHYQPKPDTKPIVAWQPDPGEETAAYRTEDILESFDNHPPIVLPSTNFQVNLETDTLDDTIYRHLLYVRHFLWSLGAKPQSNNGCSDSSCPQGIYNTYLFNRLFLPAVLLFFDSTAPSGTTLSPETLILVQMTPVHQSKPSNLQSAVNVKARTVSLPVDPSCLLTPPNTPLNSELSHVDSVQVNGYSKAPEYWNNETNCLTTDKKEGNSPDPIDFPTPISSSRSSAMDDFCYVFAMELEKGPFGLGMGLIDGLHTPLNSPGIYIRTLIPDGPAASDGRLFIGDRILAVNGTSLVGADYQR</sequence>
<dbReference type="InterPro" id="IPR052072">
    <property type="entry name" value="Vascular_dev_regulator"/>
</dbReference>
<dbReference type="Bgee" id="ENSLACG00000007154">
    <property type="expression patterns" value="Expressed in chordate pharynx and 2 other cell types or tissues"/>
</dbReference>
<dbReference type="CDD" id="cd15472">
    <property type="entry name" value="Myo5p-like_CBD_Rasip1"/>
    <property type="match status" value="1"/>
</dbReference>
<dbReference type="Gene3D" id="2.60.200.20">
    <property type="match status" value="1"/>
</dbReference>
<dbReference type="HOGENOM" id="CLU_010386_0_0_1"/>
<dbReference type="InterPro" id="IPR036034">
    <property type="entry name" value="PDZ_sf"/>
</dbReference>
<dbReference type="eggNOG" id="KOG0160">
    <property type="taxonomic scope" value="Eukaryota"/>
</dbReference>
<dbReference type="STRING" id="7897.ENSLACP00000008082"/>
<dbReference type="SUPFAM" id="SSF49879">
    <property type="entry name" value="SMAD/FHA domain"/>
    <property type="match status" value="1"/>
</dbReference>
<dbReference type="EMBL" id="AFYH01216109">
    <property type="status" value="NOT_ANNOTATED_CDS"/>
    <property type="molecule type" value="Genomic_DNA"/>
</dbReference>
<evidence type="ECO:0000313" key="5">
    <source>
        <dbReference type="Proteomes" id="UP000008672"/>
    </source>
</evidence>
<feature type="compositionally biased region" description="Low complexity" evidence="1">
    <location>
        <begin position="22"/>
        <end position="40"/>
    </location>
</feature>
<dbReference type="Pfam" id="PF01843">
    <property type="entry name" value="DIL"/>
    <property type="match status" value="1"/>
</dbReference>
<dbReference type="GeneTree" id="ENSGT00940000159293"/>
<dbReference type="InParanoid" id="H3AEL1"/>
<dbReference type="GO" id="GO:0034446">
    <property type="term" value="P:substrate adhesion-dependent cell spreading"/>
    <property type="evidence" value="ECO:0007669"/>
    <property type="project" value="TreeGrafter"/>
</dbReference>
<evidence type="ECO:0000313" key="4">
    <source>
        <dbReference type="Ensembl" id="ENSLACP00000008082.1"/>
    </source>
</evidence>
<dbReference type="EMBL" id="AFYH01216111">
    <property type="status" value="NOT_ANNOTATED_CDS"/>
    <property type="molecule type" value="Genomic_DNA"/>
</dbReference>
<dbReference type="Pfam" id="PF00595">
    <property type="entry name" value="PDZ"/>
    <property type="match status" value="1"/>
</dbReference>
<reference evidence="4" key="3">
    <citation type="submission" date="2025-09" db="UniProtKB">
        <authorList>
            <consortium name="Ensembl"/>
        </authorList>
    </citation>
    <scope>IDENTIFICATION</scope>
</reference>
<dbReference type="SUPFAM" id="SSF50156">
    <property type="entry name" value="PDZ domain-like"/>
    <property type="match status" value="1"/>
</dbReference>
<feature type="region of interest" description="Disordered" evidence="1">
    <location>
        <begin position="22"/>
        <end position="61"/>
    </location>
</feature>
<dbReference type="InterPro" id="IPR008984">
    <property type="entry name" value="SMAD_FHA_dom_sf"/>
</dbReference>
<feature type="domain" description="PDZ" evidence="2">
    <location>
        <begin position="785"/>
        <end position="850"/>
    </location>
</feature>
<proteinExistence type="predicted"/>
<dbReference type="InterPro" id="IPR002710">
    <property type="entry name" value="Dilute_dom"/>
</dbReference>
<dbReference type="EMBL" id="AFYH01216106">
    <property type="status" value="NOT_ANNOTATED_CDS"/>
    <property type="molecule type" value="Genomic_DNA"/>
</dbReference>
<dbReference type="PANTHER" id="PTHR16027:SF3">
    <property type="entry name" value="RAS-ASSOCIATING AND DILUTE DOMAIN-CONTAINING PROTEIN"/>
    <property type="match status" value="1"/>
</dbReference>
<dbReference type="Gene3D" id="2.30.42.10">
    <property type="match status" value="1"/>
</dbReference>
<protein>
    <submittedName>
        <fullName evidence="4">Rap associating with DIL domain</fullName>
    </submittedName>
</protein>
<dbReference type="Proteomes" id="UP000008672">
    <property type="component" value="Unassembled WGS sequence"/>
</dbReference>
<dbReference type="EMBL" id="AFYH01216114">
    <property type="status" value="NOT_ANNOTATED_CDS"/>
    <property type="molecule type" value="Genomic_DNA"/>
</dbReference>
<evidence type="ECO:0000259" key="3">
    <source>
        <dbReference type="PROSITE" id="PS51126"/>
    </source>
</evidence>